<gene>
    <name evidence="1" type="ORF">PsorP6_011756</name>
</gene>
<keyword evidence="2" id="KW-1185">Reference proteome</keyword>
<proteinExistence type="predicted"/>
<evidence type="ECO:0000313" key="2">
    <source>
        <dbReference type="Proteomes" id="UP001163321"/>
    </source>
</evidence>
<sequence length="91" mass="10246">MHPFSGRAVGPEGYDPAILCRNRDRLDDAASYFEYLKKSDLGGRTKRQTPVGQSFVDTLRTTKRGNNVRTHTLDELVQAENLPNDQLKLQG</sequence>
<dbReference type="EMBL" id="CM047591">
    <property type="protein sequence ID" value="KAI9919237.1"/>
    <property type="molecule type" value="Genomic_DNA"/>
</dbReference>
<evidence type="ECO:0000313" key="1">
    <source>
        <dbReference type="EMBL" id="KAI9919237.1"/>
    </source>
</evidence>
<name>A0ACC0WKE7_9STRA</name>
<organism evidence="1 2">
    <name type="scientific">Peronosclerospora sorghi</name>
    <dbReference type="NCBI Taxonomy" id="230839"/>
    <lineage>
        <taxon>Eukaryota</taxon>
        <taxon>Sar</taxon>
        <taxon>Stramenopiles</taxon>
        <taxon>Oomycota</taxon>
        <taxon>Peronosporomycetes</taxon>
        <taxon>Peronosporales</taxon>
        <taxon>Peronosporaceae</taxon>
        <taxon>Peronosclerospora</taxon>
    </lineage>
</organism>
<reference evidence="1 2" key="1">
    <citation type="journal article" date="2022" name="bioRxiv">
        <title>The genome of the oomycete Peronosclerospora sorghi, a cosmopolitan pathogen of maize and sorghum, is inflated with dispersed pseudogenes.</title>
        <authorList>
            <person name="Fletcher K."/>
            <person name="Martin F."/>
            <person name="Isakeit T."/>
            <person name="Cavanaugh K."/>
            <person name="Magill C."/>
            <person name="Michelmore R."/>
        </authorList>
    </citation>
    <scope>NUCLEOTIDE SEQUENCE [LARGE SCALE GENOMIC DNA]</scope>
    <source>
        <strain evidence="1">P6</strain>
    </source>
</reference>
<comment type="caution">
    <text evidence="1">The sequence shown here is derived from an EMBL/GenBank/DDBJ whole genome shotgun (WGS) entry which is preliminary data.</text>
</comment>
<accession>A0ACC0WKE7</accession>
<dbReference type="Proteomes" id="UP001163321">
    <property type="component" value="Chromosome 12"/>
</dbReference>
<protein>
    <submittedName>
        <fullName evidence="1">Uncharacterized protein</fullName>
    </submittedName>
</protein>